<dbReference type="HAMAP" id="MF_03050">
    <property type="entry name" value="MOCOS"/>
    <property type="match status" value="1"/>
</dbReference>
<reference evidence="7 8" key="1">
    <citation type="journal article" date="2018" name="New Phytol.">
        <title>Comparative genomics and transcriptomics depict ericoid mycorrhizal fungi as versatile saprotrophs and plant mutualists.</title>
        <authorList>
            <person name="Martino E."/>
            <person name="Morin E."/>
            <person name="Grelet G.A."/>
            <person name="Kuo A."/>
            <person name="Kohler A."/>
            <person name="Daghino S."/>
            <person name="Barry K.W."/>
            <person name="Cichocki N."/>
            <person name="Clum A."/>
            <person name="Dockter R.B."/>
            <person name="Hainaut M."/>
            <person name="Kuo R.C."/>
            <person name="LaButti K."/>
            <person name="Lindahl B.D."/>
            <person name="Lindquist E.A."/>
            <person name="Lipzen A."/>
            <person name="Khouja H.R."/>
            <person name="Magnuson J."/>
            <person name="Murat C."/>
            <person name="Ohm R.A."/>
            <person name="Singer S.W."/>
            <person name="Spatafora J.W."/>
            <person name="Wang M."/>
            <person name="Veneault-Fourrey C."/>
            <person name="Henrissat B."/>
            <person name="Grigoriev I.V."/>
            <person name="Martin F.M."/>
            <person name="Perotto S."/>
        </authorList>
    </citation>
    <scope>NUCLEOTIDE SEQUENCE [LARGE SCALE GENOMIC DNA]</scope>
    <source>
        <strain evidence="7 8">ATCC 22711</strain>
    </source>
</reference>
<feature type="modified residue" description="N6-(pyridoxal phosphate)lysine" evidence="4">
    <location>
        <position position="233"/>
    </location>
</feature>
<dbReference type="AlphaFoldDB" id="A0A2T3B8C2"/>
<comment type="similarity">
    <text evidence="4">Belongs to the class-V pyridoxal-phosphate-dependent aminotransferase family. MOCOS subfamily.</text>
</comment>
<evidence type="ECO:0000313" key="8">
    <source>
        <dbReference type="Proteomes" id="UP000241818"/>
    </source>
</evidence>
<comment type="catalytic activity">
    <reaction evidence="4">
        <text>Mo-molybdopterin + L-cysteine + AH2 = thio-Mo-molybdopterin + L-alanine + A + H2O</text>
        <dbReference type="Rhea" id="RHEA:42636"/>
        <dbReference type="ChEBI" id="CHEBI:13193"/>
        <dbReference type="ChEBI" id="CHEBI:15377"/>
        <dbReference type="ChEBI" id="CHEBI:17499"/>
        <dbReference type="ChEBI" id="CHEBI:35235"/>
        <dbReference type="ChEBI" id="CHEBI:57972"/>
        <dbReference type="ChEBI" id="CHEBI:71302"/>
        <dbReference type="ChEBI" id="CHEBI:82685"/>
        <dbReference type="EC" id="2.8.1.9"/>
    </reaction>
</comment>
<dbReference type="SUPFAM" id="SSF141673">
    <property type="entry name" value="MOSC N-terminal domain-like"/>
    <property type="match status" value="1"/>
</dbReference>
<dbReference type="PROSITE" id="PS51340">
    <property type="entry name" value="MOSC"/>
    <property type="match status" value="1"/>
</dbReference>
<dbReference type="GO" id="GO:0030170">
    <property type="term" value="F:pyridoxal phosphate binding"/>
    <property type="evidence" value="ECO:0007669"/>
    <property type="project" value="UniProtKB-UniRule"/>
</dbReference>
<protein>
    <recommendedName>
        <fullName evidence="4">Molybdenum cofactor sulfurase</fullName>
        <shortName evidence="4">MCS</shortName>
        <shortName evidence="4">MOS</shortName>
        <shortName evidence="4">MoCo sulfurase</shortName>
        <ecNumber evidence="4">2.8.1.9</ecNumber>
    </recommendedName>
    <alternativeName>
        <fullName evidence="4">Molybdenum cofactor sulfurtransferase</fullName>
    </alternativeName>
</protein>
<dbReference type="InParanoid" id="A0A2T3B8C2"/>
<dbReference type="GO" id="GO:0030151">
    <property type="term" value="F:molybdenum ion binding"/>
    <property type="evidence" value="ECO:0007669"/>
    <property type="project" value="UniProtKB-UniRule"/>
</dbReference>
<feature type="domain" description="MOSC" evidence="6">
    <location>
        <begin position="652"/>
        <end position="817"/>
    </location>
</feature>
<feature type="compositionally biased region" description="Basic residues" evidence="5">
    <location>
        <begin position="636"/>
        <end position="650"/>
    </location>
</feature>
<dbReference type="PANTHER" id="PTHR14237">
    <property type="entry name" value="MOLYBDOPTERIN COFACTOR SULFURASE MOSC"/>
    <property type="match status" value="1"/>
</dbReference>
<keyword evidence="8" id="KW-1185">Reference proteome</keyword>
<dbReference type="Pfam" id="PF03473">
    <property type="entry name" value="MOSC"/>
    <property type="match status" value="1"/>
</dbReference>
<dbReference type="GO" id="GO:0008265">
    <property type="term" value="F:molybdenum cofactor sulfurtransferase activity"/>
    <property type="evidence" value="ECO:0007669"/>
    <property type="project" value="UniProtKB-UniRule"/>
</dbReference>
<dbReference type="GO" id="GO:0006777">
    <property type="term" value="P:Mo-molybdopterin cofactor biosynthetic process"/>
    <property type="evidence" value="ECO:0007669"/>
    <property type="project" value="UniProtKB-UniRule"/>
</dbReference>
<dbReference type="Proteomes" id="UP000241818">
    <property type="component" value="Unassembled WGS sequence"/>
</dbReference>
<evidence type="ECO:0000256" key="5">
    <source>
        <dbReference type="SAM" id="MobiDB-lite"/>
    </source>
</evidence>
<accession>A0A2T3B8C2</accession>
<keyword evidence="1 4" id="KW-0808">Transferase</keyword>
<dbReference type="STRING" id="857342.A0A2T3B8C2"/>
<feature type="active site" evidence="4">
    <location>
        <position position="397"/>
    </location>
</feature>
<evidence type="ECO:0000256" key="1">
    <source>
        <dbReference type="ARBA" id="ARBA00022679"/>
    </source>
</evidence>
<gene>
    <name evidence="4" type="primary">hxB</name>
    <name evidence="7" type="ORF">M430DRAFT_97047</name>
</gene>
<evidence type="ECO:0000256" key="3">
    <source>
        <dbReference type="ARBA" id="ARBA00023150"/>
    </source>
</evidence>
<dbReference type="SUPFAM" id="SSF53383">
    <property type="entry name" value="PLP-dependent transferases"/>
    <property type="match status" value="1"/>
</dbReference>
<feature type="region of interest" description="Disordered" evidence="5">
    <location>
        <begin position="633"/>
        <end position="676"/>
    </location>
</feature>
<dbReference type="InterPro" id="IPR028886">
    <property type="entry name" value="MoCo_sulfurase"/>
</dbReference>
<dbReference type="Pfam" id="PF00266">
    <property type="entry name" value="Aminotran_5"/>
    <property type="match status" value="1"/>
</dbReference>
<dbReference type="InterPro" id="IPR015421">
    <property type="entry name" value="PyrdxlP-dep_Trfase_major"/>
</dbReference>
<evidence type="ECO:0000259" key="6">
    <source>
        <dbReference type="PROSITE" id="PS51340"/>
    </source>
</evidence>
<dbReference type="OrthoDB" id="10264306at2759"/>
<evidence type="ECO:0000256" key="2">
    <source>
        <dbReference type="ARBA" id="ARBA00022898"/>
    </source>
</evidence>
<dbReference type="EC" id="2.8.1.9" evidence="4"/>
<dbReference type="InterPro" id="IPR005302">
    <property type="entry name" value="MoCF_Sase_C"/>
</dbReference>
<comment type="function">
    <text evidence="4">Sulfurates the molybdenum cofactor. Sulfation of molybdenum is essential for xanthine dehydrogenase (XDH) and aldehyde oxidase (ADO) enzymes in which molybdenum cofactor is liganded by 1 oxygen and 1 sulfur atom in active form.</text>
</comment>
<keyword evidence="3 4" id="KW-0501">Molybdenum cofactor biosynthesis</keyword>
<dbReference type="PANTHER" id="PTHR14237:SF80">
    <property type="entry name" value="MOLYBDENUM COFACTOR SULFURASE"/>
    <property type="match status" value="1"/>
</dbReference>
<dbReference type="Pfam" id="PF03476">
    <property type="entry name" value="MOSC_N"/>
    <property type="match status" value="1"/>
</dbReference>
<dbReference type="Gene3D" id="3.40.640.10">
    <property type="entry name" value="Type I PLP-dependent aspartate aminotransferase-like (Major domain)"/>
    <property type="match status" value="1"/>
</dbReference>
<evidence type="ECO:0000313" key="7">
    <source>
        <dbReference type="EMBL" id="PSS23082.1"/>
    </source>
</evidence>
<sequence>MDEDTVLGYNKDVEAFRELEYPMLKDAVYLDHAGTTLYSKSLMERFMTDMMSNLYGNPHSASPSSQLSTNRIEDTRLNVLQFFNADPDEFDIVFVANATAGIKLVMDAFRGRAGGFNYGYHIAAHTSLVGVRENAVSSCCLDDEDVELWLDGFRSLVDGNHGCDLNLFAYPAQSNLDGRRLPLTWAHRVREASSPMGSTNYTLLDASAMVSTSQLDLSDARTAPDFTVLSFYKIFGFPDLGALIVRKDSGSIFDNRKYFGGGTVDVVLCVKEQWHAPKTQSLHESLEDGTLPLHNIMALDAAIDVHKRLYGSMDQIARHTACLARRLYEGLASLRHANSEPVCVMHSPAFPSRDANLKQGPVIAFNLRNSSGAWVSNIEFERLAAVRNIHVRTGGVCNPGGIATSLKLEAWEIRRNFSAGYRCGAETDIYSGKITGIIRASIGAMSTMSDVETFISFVREFYVEENLPLLHTDIAAHSEEPADLVVESLTVYPIKSCGGFSIPPSAAWEVRPEGLVWDREWCLIHQGTGQALSQKRHPRMALIRPVIDFQAGALRVHYLGTRPPGVPEEIRIPLSANPSFYKPVDGTRSLSSRVCGDAIVTHTYANPEINNFFSSVLDVPCVLARFPAGGSGLSGRHAKAHMQKHQRPKKISSNSDPGFLGSLTPPDSDSETQKRPILLSNESPILAINRSSLDALNEEIIKGGGSPASAAVFRANVILAPSNQNTQQQPYSEDHWTKLRIGQQEFQMLGSCRRCHMICINQNTAEKDKEPFVTLAKTRRFDSKIFFGSHMCHIPSKNATRESQCPTIKVGDIVSISMNVG</sequence>
<dbReference type="InterPro" id="IPR000192">
    <property type="entry name" value="Aminotrans_V_dom"/>
</dbReference>
<dbReference type="EMBL" id="KZ679008">
    <property type="protein sequence ID" value="PSS23082.1"/>
    <property type="molecule type" value="Genomic_DNA"/>
</dbReference>
<proteinExistence type="inferred from homology"/>
<dbReference type="GO" id="GO:0016829">
    <property type="term" value="F:lyase activity"/>
    <property type="evidence" value="ECO:0007669"/>
    <property type="project" value="UniProtKB-UniRule"/>
</dbReference>
<evidence type="ECO:0000256" key="4">
    <source>
        <dbReference type="HAMAP-Rule" id="MF_03050"/>
    </source>
</evidence>
<keyword evidence="2 4" id="KW-0663">Pyridoxal phosphate</keyword>
<name>A0A2T3B8C2_AMORE</name>
<dbReference type="InterPro" id="IPR005303">
    <property type="entry name" value="MOCOS_middle"/>
</dbReference>
<comment type="cofactor">
    <cofactor evidence="4">
        <name>pyridoxal 5'-phosphate</name>
        <dbReference type="ChEBI" id="CHEBI:597326"/>
    </cofactor>
</comment>
<organism evidence="7 8">
    <name type="scientific">Amorphotheca resinae ATCC 22711</name>
    <dbReference type="NCBI Taxonomy" id="857342"/>
    <lineage>
        <taxon>Eukaryota</taxon>
        <taxon>Fungi</taxon>
        <taxon>Dikarya</taxon>
        <taxon>Ascomycota</taxon>
        <taxon>Pezizomycotina</taxon>
        <taxon>Leotiomycetes</taxon>
        <taxon>Helotiales</taxon>
        <taxon>Amorphothecaceae</taxon>
        <taxon>Amorphotheca</taxon>
    </lineage>
</organism>
<dbReference type="InterPro" id="IPR015424">
    <property type="entry name" value="PyrdxlP-dep_Trfase"/>
</dbReference>